<reference evidence="3 4" key="1">
    <citation type="submission" date="2019-04" db="EMBL/GenBank/DDBJ databases">
        <title>Lewinella litorea sp. nov., isolated from a marine sand.</title>
        <authorList>
            <person name="Yoon J.-H."/>
        </authorList>
    </citation>
    <scope>NUCLEOTIDE SEQUENCE [LARGE SCALE GENOMIC DNA]</scope>
    <source>
        <strain evidence="3 4">HSMS-39</strain>
    </source>
</reference>
<evidence type="ECO:0000313" key="3">
    <source>
        <dbReference type="EMBL" id="THH40074.1"/>
    </source>
</evidence>
<gene>
    <name evidence="3" type="ORF">E4021_10770</name>
</gene>
<dbReference type="InterPro" id="IPR036237">
    <property type="entry name" value="Xyl_isomerase-like_sf"/>
</dbReference>
<dbReference type="PANTHER" id="PTHR43283">
    <property type="entry name" value="BETA-LACTAMASE-RELATED"/>
    <property type="match status" value="1"/>
</dbReference>
<dbReference type="Gene3D" id="3.20.20.150">
    <property type="entry name" value="Divalent-metal-dependent TIM barrel enzymes"/>
    <property type="match status" value="1"/>
</dbReference>
<name>A0A4S4NJT6_9BACT</name>
<protein>
    <recommendedName>
        <fullName evidence="5">Class A beta-lactamase-related serine hydrolase</fullName>
    </recommendedName>
</protein>
<feature type="domain" description="Xylose isomerase-like TIM barrel" evidence="2">
    <location>
        <begin position="55"/>
        <end position="295"/>
    </location>
</feature>
<keyword evidence="4" id="KW-1185">Reference proteome</keyword>
<sequence length="704" mass="77524">MRHLFFLLLLSACAATDAPRTDATAERGGPQYSLGQWSFHRALFDGEMSNFDFVRTAGEMGFEGVELVNQFFADRAQDNAFLDSLKTAADAADVELTMLLIDGAGNLGASDPTERNAAVEQHLQWVQAAHRLGIPALRVNAHGDGSPEEVLRNSVDGIGRLAREARSQDIQILVENHGGPSNSGAWLTELPSRLREYEVGAVADFDNWCVERDSGQLWGGNCTKRYNRYEGMQELMPYAGGISVKAFNFDASGEETEIDFGVLFDILRAANYRGYLGIEYEGESLPPREGIEKTRALAERHWPRRQVVDPGTVGRIDSTLRSFVDRGDVAGASALVYEKGEEVYFGAFGQADREAGTPMQRNTIAQIYSMTKPITGVALMQLYEQGKFQLDDPLSDYLPEFANLRVYQSGADAGAVQTTAPSRPVTVRDITRHTAGFYNGGDTPGLQAAYEAADLRNYDNTLSMMGAKLGRLPLLFDPGSRWLYGLSVDVQALLVERLSGQPFDDYLREHILDPLGMDDTRYVVPESDLPRFSGAYNRAEDGTLTQLPNDEAHAFNLKEWPLTPGGFGLTSTLDDYMTFARMLVNGGSLDGATILQPETVRLMRTNHLADEVTDRSWLPTKGQVGFGIDFAVRQRPPATAEENPGTVGEFFWDGAASTLFWVDPANELTAVLFVQLFPYDQIGLHHDFRRAVYGPFQPAAGSGQ</sequence>
<dbReference type="OrthoDB" id="1522765at2"/>
<dbReference type="InterPro" id="IPR013022">
    <property type="entry name" value="Xyl_isomerase-like_TIM-brl"/>
</dbReference>
<evidence type="ECO:0000259" key="1">
    <source>
        <dbReference type="Pfam" id="PF00144"/>
    </source>
</evidence>
<dbReference type="SUPFAM" id="SSF51658">
    <property type="entry name" value="Xylose isomerase-like"/>
    <property type="match status" value="1"/>
</dbReference>
<feature type="domain" description="Beta-lactamase-related" evidence="1">
    <location>
        <begin position="316"/>
        <end position="681"/>
    </location>
</feature>
<dbReference type="Pfam" id="PF00144">
    <property type="entry name" value="Beta-lactamase"/>
    <property type="match status" value="1"/>
</dbReference>
<dbReference type="EMBL" id="SRSF01000003">
    <property type="protein sequence ID" value="THH40074.1"/>
    <property type="molecule type" value="Genomic_DNA"/>
</dbReference>
<dbReference type="AlphaFoldDB" id="A0A4S4NJT6"/>
<dbReference type="InterPro" id="IPR050789">
    <property type="entry name" value="Diverse_Enzym_Activities"/>
</dbReference>
<dbReference type="InterPro" id="IPR001466">
    <property type="entry name" value="Beta-lactam-related"/>
</dbReference>
<dbReference type="Pfam" id="PF01261">
    <property type="entry name" value="AP_endonuc_2"/>
    <property type="match status" value="1"/>
</dbReference>
<dbReference type="PANTHER" id="PTHR43283:SF3">
    <property type="entry name" value="BETA-LACTAMASE FAMILY PROTEIN (AFU_ORTHOLOGUE AFUA_5G07500)"/>
    <property type="match status" value="1"/>
</dbReference>
<dbReference type="RefSeq" id="WP_136459233.1">
    <property type="nucleotide sequence ID" value="NZ_SRSF01000003.1"/>
</dbReference>
<evidence type="ECO:0008006" key="5">
    <source>
        <dbReference type="Google" id="ProtNLM"/>
    </source>
</evidence>
<proteinExistence type="predicted"/>
<dbReference type="InterPro" id="IPR012338">
    <property type="entry name" value="Beta-lactam/transpept-like"/>
</dbReference>
<dbReference type="Proteomes" id="UP000308528">
    <property type="component" value="Unassembled WGS sequence"/>
</dbReference>
<evidence type="ECO:0000313" key="4">
    <source>
        <dbReference type="Proteomes" id="UP000308528"/>
    </source>
</evidence>
<dbReference type="SUPFAM" id="SSF56601">
    <property type="entry name" value="beta-lactamase/transpeptidase-like"/>
    <property type="match status" value="1"/>
</dbReference>
<comment type="caution">
    <text evidence="3">The sequence shown here is derived from an EMBL/GenBank/DDBJ whole genome shotgun (WGS) entry which is preliminary data.</text>
</comment>
<evidence type="ECO:0000259" key="2">
    <source>
        <dbReference type="Pfam" id="PF01261"/>
    </source>
</evidence>
<dbReference type="Gene3D" id="3.40.710.10">
    <property type="entry name" value="DD-peptidase/beta-lactamase superfamily"/>
    <property type="match status" value="1"/>
</dbReference>
<organism evidence="3 4">
    <name type="scientific">Neolewinella litorea</name>
    <dbReference type="NCBI Taxonomy" id="2562452"/>
    <lineage>
        <taxon>Bacteria</taxon>
        <taxon>Pseudomonadati</taxon>
        <taxon>Bacteroidota</taxon>
        <taxon>Saprospiria</taxon>
        <taxon>Saprospirales</taxon>
        <taxon>Lewinellaceae</taxon>
        <taxon>Neolewinella</taxon>
    </lineage>
</organism>
<accession>A0A4S4NJT6</accession>